<evidence type="ECO:0000313" key="1">
    <source>
        <dbReference type="EMBL" id="CAX32258.1"/>
    </source>
</evidence>
<dbReference type="eggNOG" id="ENOG5031UCI">
    <property type="taxonomic scope" value="Bacteria"/>
</dbReference>
<organism evidence="1 2">
    <name type="scientific">Prochlorococcus marinus (strain MIT 9313)</name>
    <dbReference type="NCBI Taxonomy" id="74547"/>
    <lineage>
        <taxon>Bacteria</taxon>
        <taxon>Bacillati</taxon>
        <taxon>Cyanobacteriota</taxon>
        <taxon>Cyanophyceae</taxon>
        <taxon>Synechococcales</taxon>
        <taxon>Prochlorococcaceae</taxon>
        <taxon>Prochlorococcus</taxon>
    </lineage>
</organism>
<protein>
    <submittedName>
        <fullName evidence="1">Uncharacterized protein</fullName>
    </submittedName>
</protein>
<proteinExistence type="predicted"/>
<dbReference type="KEGG" id="pmt:PMT_2736"/>
<dbReference type="EMBL" id="BX548175">
    <property type="protein sequence ID" value="CAX32258.1"/>
    <property type="molecule type" value="Genomic_DNA"/>
</dbReference>
<dbReference type="Proteomes" id="UP000001423">
    <property type="component" value="Chromosome"/>
</dbReference>
<accession>B9ESB7</accession>
<reference evidence="1 2" key="1">
    <citation type="journal article" date="2003" name="Nature">
        <title>Genome divergence in two Prochlorococcus ecotypes reflects oceanic niche differentiation.</title>
        <authorList>
            <person name="Rocap G."/>
            <person name="Larimer F.W."/>
            <person name="Lamerdin J.E."/>
            <person name="Malfatti S."/>
            <person name="Chain P."/>
            <person name="Ahlgren N.A."/>
            <person name="Arellano A."/>
            <person name="Coleman M."/>
            <person name="Hauser L."/>
            <person name="Hess W.R."/>
            <person name="Johnson Z.I."/>
            <person name="Land M.L."/>
            <person name="Lindell D."/>
            <person name="Post A.F."/>
            <person name="Regala W."/>
            <person name="Shah M."/>
            <person name="Shaw S.L."/>
            <person name="Steglich C."/>
            <person name="Sullivan M.B."/>
            <person name="Ting C.S."/>
            <person name="Tolonen A."/>
            <person name="Webb E.A."/>
            <person name="Zinser E.R."/>
            <person name="Chisholm S.W."/>
        </authorList>
    </citation>
    <scope>NUCLEOTIDE SEQUENCE [LARGE SCALE GENOMIC DNA]</scope>
    <source>
        <strain evidence="2">MIT 9313</strain>
    </source>
</reference>
<keyword evidence="2" id="KW-1185">Reference proteome</keyword>
<dbReference type="AlphaFoldDB" id="B9ESB7"/>
<sequence>MSFISVLMLERQDDFLRAERELFQWCIRIESEDEFDVELKQIAKEEADHRRSFHIPNG</sequence>
<name>B9ESB7_PROMM</name>
<evidence type="ECO:0000313" key="2">
    <source>
        <dbReference type="Proteomes" id="UP000001423"/>
    </source>
</evidence>
<dbReference type="HOGENOM" id="CLU_2975706_0_0_3"/>
<gene>
    <name evidence="1" type="ordered locus">PMT_2736</name>
</gene>